<dbReference type="Proteomes" id="UP000070133">
    <property type="component" value="Unassembled WGS sequence"/>
</dbReference>
<feature type="compositionally biased region" description="Polar residues" evidence="1">
    <location>
        <begin position="351"/>
        <end position="382"/>
    </location>
</feature>
<feature type="compositionally biased region" description="Low complexity" evidence="1">
    <location>
        <begin position="608"/>
        <end position="622"/>
    </location>
</feature>
<feature type="compositionally biased region" description="Low complexity" evidence="1">
    <location>
        <begin position="258"/>
        <end position="273"/>
    </location>
</feature>
<sequence>MSSSNQNEETAPFVQANKPEAVESAMDPTPSTQSITGTVKDTAEQIRQQIPSTESVTQQLPSAQDAKETVKQGANSLATGLGNLINMATNTTAPKVSTGEKPQDPEDLHIPGGFDDSEDLATASTPAVPAQSSQQKGIQMESQAEPQRIQDADPEGGQVAQPGVSGSASAITSSLPDSTTHTGPDEYVIGERQEMKYNLEDDMQPSTAAGSALNRVSGDELQSLPTSEQDVNLAETAAARPGADMESGFARDAPVGVSSSSTGSSALGSSTQSIGEQLAGGAEYVKQAAQNAGQAAYEQLPSAQTVKQTVQDNAQYVANQLPSQAQVQETAKNAGRTTYDQLPSAQAVKETAQSGAQYVSEQMPSQETVQQSTENAYNQLPSAQAVKENAQSGAQYTKEAAQNAAEYASETAQRGSQLASEQLGTAPALPADNRTTTMQAVADEIMIGDSSHENRPQTLPQADISEREKERGNLDSGVGAPERVIASHQAAHSGLEAAGSAEAVHEKSEVERELLQNVTPAPATTEAIAAGDGIKSSVPAAGAGTDVVGNWGAEGASATTTTGETPESGYPAVGTSQQSDRVLGHGGIPAGGVHNGVIGHGSGELQRSAVPSAAESEFSASRAADDVPQRVNIAEPDLTAGVHNGVVGAGSRNGP</sequence>
<feature type="compositionally biased region" description="Polar residues" evidence="1">
    <location>
        <begin position="122"/>
        <end position="145"/>
    </location>
</feature>
<feature type="compositionally biased region" description="Basic and acidic residues" evidence="1">
    <location>
        <begin position="189"/>
        <end position="199"/>
    </location>
</feature>
<feature type="compositionally biased region" description="Low complexity" evidence="1">
    <location>
        <begin position="556"/>
        <end position="569"/>
    </location>
</feature>
<reference evidence="2 3" key="1">
    <citation type="submission" date="2015-07" db="EMBL/GenBank/DDBJ databases">
        <title>Comparative genomics of the Sigatoka disease complex on banana suggests a link between parallel evolutionary changes in Pseudocercospora fijiensis and Pseudocercospora eumusae and increased virulence on the banana host.</title>
        <authorList>
            <person name="Chang T.-C."/>
            <person name="Salvucci A."/>
            <person name="Crous P.W."/>
            <person name="Stergiopoulos I."/>
        </authorList>
    </citation>
    <scope>NUCLEOTIDE SEQUENCE [LARGE SCALE GENOMIC DNA]</scope>
    <source>
        <strain evidence="2 3">CBS 114824</strain>
    </source>
</reference>
<keyword evidence="3" id="KW-1185">Reference proteome</keyword>
<evidence type="ECO:0000313" key="3">
    <source>
        <dbReference type="Proteomes" id="UP000070133"/>
    </source>
</evidence>
<feature type="region of interest" description="Disordered" evidence="1">
    <location>
        <begin position="447"/>
        <end position="478"/>
    </location>
</feature>
<feature type="compositionally biased region" description="Polar residues" evidence="1">
    <location>
        <begin position="29"/>
        <end position="62"/>
    </location>
</feature>
<feature type="compositionally biased region" description="Basic and acidic residues" evidence="1">
    <location>
        <begin position="464"/>
        <end position="473"/>
    </location>
</feature>
<feature type="region of interest" description="Disordered" evidence="1">
    <location>
        <begin position="599"/>
        <end position="655"/>
    </location>
</feature>
<protein>
    <submittedName>
        <fullName evidence="2">Uncharacterized protein</fullName>
    </submittedName>
</protein>
<dbReference type="OrthoDB" id="3645375at2759"/>
<feature type="region of interest" description="Disordered" evidence="1">
    <location>
        <begin position="89"/>
        <end position="274"/>
    </location>
</feature>
<proteinExistence type="predicted"/>
<evidence type="ECO:0000313" key="2">
    <source>
        <dbReference type="EMBL" id="KXT07079.1"/>
    </source>
</evidence>
<name>A0A139HXG2_9PEZI</name>
<organism evidence="2 3">
    <name type="scientific">Pseudocercospora eumusae</name>
    <dbReference type="NCBI Taxonomy" id="321146"/>
    <lineage>
        <taxon>Eukaryota</taxon>
        <taxon>Fungi</taxon>
        <taxon>Dikarya</taxon>
        <taxon>Ascomycota</taxon>
        <taxon>Pezizomycotina</taxon>
        <taxon>Dothideomycetes</taxon>
        <taxon>Dothideomycetidae</taxon>
        <taxon>Mycosphaerellales</taxon>
        <taxon>Mycosphaerellaceae</taxon>
        <taxon>Pseudocercospora</taxon>
    </lineage>
</organism>
<dbReference type="AlphaFoldDB" id="A0A139HXG2"/>
<feature type="compositionally biased region" description="Polar residues" evidence="1">
    <location>
        <begin position="164"/>
        <end position="182"/>
    </location>
</feature>
<feature type="compositionally biased region" description="Polar residues" evidence="1">
    <location>
        <begin position="410"/>
        <end position="423"/>
    </location>
</feature>
<evidence type="ECO:0000256" key="1">
    <source>
        <dbReference type="SAM" id="MobiDB-lite"/>
    </source>
</evidence>
<feature type="region of interest" description="Disordered" evidence="1">
    <location>
        <begin position="556"/>
        <end position="577"/>
    </location>
</feature>
<accession>A0A139HXG2</accession>
<feature type="region of interest" description="Disordered" evidence="1">
    <location>
        <begin position="1"/>
        <end position="74"/>
    </location>
</feature>
<feature type="region of interest" description="Disordered" evidence="1">
    <location>
        <begin position="321"/>
        <end position="434"/>
    </location>
</feature>
<dbReference type="EMBL" id="LFZN01000003">
    <property type="protein sequence ID" value="KXT07079.1"/>
    <property type="molecule type" value="Genomic_DNA"/>
</dbReference>
<comment type="caution">
    <text evidence="2">The sequence shown here is derived from an EMBL/GenBank/DDBJ whole genome shotgun (WGS) entry which is preliminary data.</text>
</comment>
<feature type="compositionally biased region" description="Polar residues" evidence="1">
    <location>
        <begin position="321"/>
        <end position="344"/>
    </location>
</feature>
<gene>
    <name evidence="2" type="ORF">AC578_2400</name>
</gene>